<name>A0AAD5HDF3_UMBRA</name>
<feature type="region of interest" description="Disordered" evidence="1">
    <location>
        <begin position="653"/>
        <end position="731"/>
    </location>
</feature>
<reference evidence="3" key="2">
    <citation type="journal article" date="2022" name="Proc. Natl. Acad. Sci. U.S.A.">
        <title>Diploid-dominant life cycles characterize the early evolution of Fungi.</title>
        <authorList>
            <person name="Amses K.R."/>
            <person name="Simmons D.R."/>
            <person name="Longcore J.E."/>
            <person name="Mondo S.J."/>
            <person name="Seto K."/>
            <person name="Jeronimo G.H."/>
            <person name="Bonds A.E."/>
            <person name="Quandt C.A."/>
            <person name="Davis W.J."/>
            <person name="Chang Y."/>
            <person name="Federici B.A."/>
            <person name="Kuo A."/>
            <person name="LaButti K."/>
            <person name="Pangilinan J."/>
            <person name="Andreopoulos W."/>
            <person name="Tritt A."/>
            <person name="Riley R."/>
            <person name="Hundley H."/>
            <person name="Johnson J."/>
            <person name="Lipzen A."/>
            <person name="Barry K."/>
            <person name="Lang B.F."/>
            <person name="Cuomo C.A."/>
            <person name="Buchler N.E."/>
            <person name="Grigoriev I.V."/>
            <person name="Spatafora J.W."/>
            <person name="Stajich J.E."/>
            <person name="James T.Y."/>
        </authorList>
    </citation>
    <scope>NUCLEOTIDE SEQUENCE</scope>
    <source>
        <strain evidence="3">AG</strain>
    </source>
</reference>
<dbReference type="EMBL" id="MU620914">
    <property type="protein sequence ID" value="KAI8580230.1"/>
    <property type="molecule type" value="Genomic_DNA"/>
</dbReference>
<feature type="domain" description="PhoD-like phosphatase" evidence="2">
    <location>
        <begin position="436"/>
        <end position="609"/>
    </location>
</feature>
<evidence type="ECO:0000259" key="2">
    <source>
        <dbReference type="Pfam" id="PF19050"/>
    </source>
</evidence>
<protein>
    <recommendedName>
        <fullName evidence="2">PhoD-like phosphatase domain-containing protein</fullName>
    </recommendedName>
</protein>
<dbReference type="CDD" id="cd07389">
    <property type="entry name" value="MPP_PhoD"/>
    <property type="match status" value="1"/>
</dbReference>
<dbReference type="Gene3D" id="3.60.21.70">
    <property type="entry name" value="PhoD-like phosphatase"/>
    <property type="match status" value="1"/>
</dbReference>
<evidence type="ECO:0000256" key="1">
    <source>
        <dbReference type="SAM" id="MobiDB-lite"/>
    </source>
</evidence>
<organism evidence="3 4">
    <name type="scientific">Umbelopsis ramanniana AG</name>
    <dbReference type="NCBI Taxonomy" id="1314678"/>
    <lineage>
        <taxon>Eukaryota</taxon>
        <taxon>Fungi</taxon>
        <taxon>Fungi incertae sedis</taxon>
        <taxon>Mucoromycota</taxon>
        <taxon>Mucoromycotina</taxon>
        <taxon>Umbelopsidomycetes</taxon>
        <taxon>Umbelopsidales</taxon>
        <taxon>Umbelopsidaceae</taxon>
        <taxon>Umbelopsis</taxon>
    </lineage>
</organism>
<evidence type="ECO:0000313" key="4">
    <source>
        <dbReference type="Proteomes" id="UP001206595"/>
    </source>
</evidence>
<keyword evidence="4" id="KW-1185">Reference proteome</keyword>
<feature type="compositionally biased region" description="Pro residues" evidence="1">
    <location>
        <begin position="667"/>
        <end position="686"/>
    </location>
</feature>
<dbReference type="GeneID" id="75914000"/>
<accession>A0AAD5HDF3</accession>
<dbReference type="PANTHER" id="PTHR46689">
    <property type="entry name" value="MEMBRANE PROTEIN, PUTATIVE-RELATED"/>
    <property type="match status" value="1"/>
</dbReference>
<dbReference type="GO" id="GO:0016020">
    <property type="term" value="C:membrane"/>
    <property type="evidence" value="ECO:0007669"/>
    <property type="project" value="TreeGrafter"/>
</dbReference>
<feature type="compositionally biased region" description="Low complexity" evidence="1">
    <location>
        <begin position="687"/>
        <end position="707"/>
    </location>
</feature>
<feature type="region of interest" description="Disordered" evidence="1">
    <location>
        <begin position="29"/>
        <end position="68"/>
    </location>
</feature>
<proteinExistence type="predicted"/>
<dbReference type="Pfam" id="PF19050">
    <property type="entry name" value="PhoD_2"/>
    <property type="match status" value="2"/>
</dbReference>
<reference evidence="3" key="1">
    <citation type="submission" date="2021-06" db="EMBL/GenBank/DDBJ databases">
        <authorList>
            <consortium name="DOE Joint Genome Institute"/>
            <person name="Mondo S.J."/>
            <person name="Amses K.R."/>
            <person name="Simmons D.R."/>
            <person name="Longcore J.E."/>
            <person name="Seto K."/>
            <person name="Alves G.H."/>
            <person name="Bonds A.E."/>
            <person name="Quandt C.A."/>
            <person name="Davis W.J."/>
            <person name="Chang Y."/>
            <person name="Letcher P.M."/>
            <person name="Powell M.J."/>
            <person name="Kuo A."/>
            <person name="Labutti K."/>
            <person name="Pangilinan J."/>
            <person name="Andreopoulos W."/>
            <person name="Tritt A."/>
            <person name="Riley R."/>
            <person name="Hundley H."/>
            <person name="Johnson J."/>
            <person name="Lipzen A."/>
            <person name="Barry K."/>
            <person name="Berbee M.L."/>
            <person name="Buchler N.E."/>
            <person name="Grigoriev I.V."/>
            <person name="Spatafora J.W."/>
            <person name="Stajich J.E."/>
            <person name="James T.Y."/>
        </authorList>
    </citation>
    <scope>NUCLEOTIDE SEQUENCE</scope>
    <source>
        <strain evidence="3">AG</strain>
    </source>
</reference>
<evidence type="ECO:0000313" key="3">
    <source>
        <dbReference type="EMBL" id="KAI8580230.1"/>
    </source>
</evidence>
<dbReference type="InterPro" id="IPR018946">
    <property type="entry name" value="PhoD-like_MPP"/>
</dbReference>
<dbReference type="PANTHER" id="PTHR46689:SF1">
    <property type="entry name" value="PHOD-LIKE PHOSPHATASE DOMAIN-CONTAINING PROTEIN"/>
    <property type="match status" value="1"/>
</dbReference>
<dbReference type="InterPro" id="IPR038607">
    <property type="entry name" value="PhoD-like_sf"/>
</dbReference>
<dbReference type="RefSeq" id="XP_051445234.1">
    <property type="nucleotide sequence ID" value="XM_051588655.1"/>
</dbReference>
<dbReference type="InterPro" id="IPR043904">
    <property type="entry name" value="PhoD_2-like"/>
</dbReference>
<sequence>MTTCLSELFKASFRTFQTHRSSCQVQGMDNYQQPTPGYYGQQPNPGDNPVPQFNQLSINTQRPNPQQIDMQHRPSQVVCGPLLRYEKIDYDQRLWRGSCLIVSNDTMPPTIRAIVASADDSTPSSTLDFHGTCLDSFRNQYQFWRFQLDIPLKEYHQIVTYTASCFDKLDIFSFHLSAIQESMRWAFHSCNGFSDISQELKDKFGEKTAPMWADLLERHDTMPFHILIGGGDQLYQDRMLKEEFMNPWLEEKDPKKRLAMQCLPPMRDGLENFFFSNYVKCFGQEGSPVVARAFASIPSVNMWDDHDIIDGYGSYPADMQQAEVFQVLFANASRFYYLFQQHTTAKLAPQFGMIPGSKPSANSIVTTLGPDVAVLSLDCRGERTKYDICNPLTYDRIFKALYDLPFTVKHLVLVTGVPLIYPRLTLFEKAMEGAAGFNMAQLVGKTGALGELISGQLNKWNGDPELLDDMNDHWTAGCHEVERKKLISRLQRYARDCSVRVSFIAGDVHCCAAGKLYSKDMRLKEEGDPHLMFQIVSSAIVNIPPPQALLAILNQNSSPISFNGNTEEKMFNIFKRSPNGNKRQKNTKLMGMRNYCAAYYDPATGKMNFWIQAEVRVGVKGTMGYLLDVPKLVFGPRGGLIHHLAQTAPVLPLSPSAVRDPSANNNPLPPPPKDRPAPPPPMPPRPDSNYSPSYPPSINNANSPSRPVGGFALPSSQPSNFGGGFVRPPGY</sequence>
<dbReference type="AlphaFoldDB" id="A0AAD5HDF3"/>
<gene>
    <name evidence="3" type="ORF">K450DRAFT_238747</name>
</gene>
<dbReference type="Proteomes" id="UP001206595">
    <property type="component" value="Unassembled WGS sequence"/>
</dbReference>
<feature type="domain" description="PhoD-like phosphatase" evidence="2">
    <location>
        <begin position="178"/>
        <end position="431"/>
    </location>
</feature>
<comment type="caution">
    <text evidence="3">The sequence shown here is derived from an EMBL/GenBank/DDBJ whole genome shotgun (WGS) entry which is preliminary data.</text>
</comment>
<feature type="compositionally biased region" description="Polar residues" evidence="1">
    <location>
        <begin position="51"/>
        <end position="68"/>
    </location>
</feature>
<feature type="compositionally biased region" description="Low complexity" evidence="1">
    <location>
        <begin position="30"/>
        <end position="45"/>
    </location>
</feature>